<dbReference type="PANTHER" id="PTHR24362:SF309">
    <property type="entry name" value="PROTEIN KINASE DOMAIN-CONTAINING PROTEIN"/>
    <property type="match status" value="1"/>
</dbReference>
<dbReference type="AlphaFoldDB" id="A0AAV6U6W7"/>
<comment type="caution">
    <text evidence="3">The sequence shown here is derived from an EMBL/GenBank/DDBJ whole genome shotgun (WGS) entry which is preliminary data.</text>
</comment>
<evidence type="ECO:0000259" key="2">
    <source>
        <dbReference type="PROSITE" id="PS50011"/>
    </source>
</evidence>
<feature type="domain" description="Protein kinase" evidence="2">
    <location>
        <begin position="1"/>
        <end position="273"/>
    </location>
</feature>
<evidence type="ECO:0000313" key="3">
    <source>
        <dbReference type="EMBL" id="KAG8179573.1"/>
    </source>
</evidence>
<feature type="compositionally biased region" description="Basic and acidic residues" evidence="1">
    <location>
        <begin position="323"/>
        <end position="344"/>
    </location>
</feature>
<dbReference type="InterPro" id="IPR011009">
    <property type="entry name" value="Kinase-like_dom_sf"/>
</dbReference>
<dbReference type="EMBL" id="JAFNEN010000619">
    <property type="protein sequence ID" value="KAG8179573.1"/>
    <property type="molecule type" value="Genomic_DNA"/>
</dbReference>
<dbReference type="SMART" id="SM00220">
    <property type="entry name" value="S_TKc"/>
    <property type="match status" value="1"/>
</dbReference>
<dbReference type="PANTHER" id="PTHR24362">
    <property type="entry name" value="SERINE/THREONINE-PROTEIN KINASE NEK"/>
    <property type="match status" value="1"/>
</dbReference>
<dbReference type="SUPFAM" id="SSF56112">
    <property type="entry name" value="Protein kinase-like (PK-like)"/>
    <property type="match status" value="1"/>
</dbReference>
<protein>
    <recommendedName>
        <fullName evidence="2">Protein kinase domain-containing protein</fullName>
    </recommendedName>
</protein>
<dbReference type="Gene3D" id="1.10.510.10">
    <property type="entry name" value="Transferase(Phosphotransferase) domain 1"/>
    <property type="match status" value="1"/>
</dbReference>
<reference evidence="3 4" key="1">
    <citation type="journal article" date="2022" name="Nat. Ecol. Evol.">
        <title>A masculinizing supergene underlies an exaggerated male reproductive morph in a spider.</title>
        <authorList>
            <person name="Hendrickx F."/>
            <person name="De Corte Z."/>
            <person name="Sonet G."/>
            <person name="Van Belleghem S.M."/>
            <person name="Kostlbacher S."/>
            <person name="Vangestel C."/>
        </authorList>
    </citation>
    <scope>NUCLEOTIDE SEQUENCE [LARGE SCALE GENOMIC DNA]</scope>
    <source>
        <strain evidence="3">W744_W776</strain>
    </source>
</reference>
<dbReference type="GO" id="GO:0005524">
    <property type="term" value="F:ATP binding"/>
    <property type="evidence" value="ECO:0007669"/>
    <property type="project" value="InterPro"/>
</dbReference>
<proteinExistence type="predicted"/>
<feature type="region of interest" description="Disordered" evidence="1">
    <location>
        <begin position="378"/>
        <end position="400"/>
    </location>
</feature>
<feature type="compositionally biased region" description="Low complexity" evidence="1">
    <location>
        <begin position="390"/>
        <end position="400"/>
    </location>
</feature>
<dbReference type="Proteomes" id="UP000827092">
    <property type="component" value="Unassembled WGS sequence"/>
</dbReference>
<sequence length="613" mass="69728">MEDRVLCRPSILKCLKNNNNIKTKLLLGNGKFLVDIFPNQEALAKVVTIWNEGEFVVWPSLRHENLIALLDLVTIDEGVSVFISPYMKFRLGSLIEEASFMHHPKCFDRKKSYARDVLNGLEYLHQLSVSLMNLNDQNVLICSENDRAFISDFSSCDLEKTAVKSRFSIDKIRFLPPELNQLQDNDLFECMPIDMWAFGVLILQIFTKHILPDINDSKDILSQLAGDILLVANPGSYLTEETTNRFKEFIEPFLQDDPLKRMDAKTGAGLYFLGNSTERLDKQAWDFWRVQDIVELLSKTDQSKVPPPKSVRKSNVHTLSSDCRQEFDSRQEKDPWGEIEERQKISPKQTSSKSLPKHGISSLISTICKDYKTGSHVTCSKSDEDDHRGTSPLPLPLTSTQLSDEHFPHEIKEDSVENSKTHENSLSSVISLMKSRWFTSPSFTSEETCVDTKFAFPGGLSRRNAFRFKQESTLKTQFRCRPSQQQVTAESKPNLPSLLRDASIHGDQVDERTMTLLLNGMFCYNFKSTSAGKQSEKVEEAKHCPLSYNTASKRMNSDNYEGDVDLPLFANVKETMDEKFVKKKAANRFLRFLCPGSKNKVLSTTALHSDISN</sequence>
<organism evidence="3 4">
    <name type="scientific">Oedothorax gibbosus</name>
    <dbReference type="NCBI Taxonomy" id="931172"/>
    <lineage>
        <taxon>Eukaryota</taxon>
        <taxon>Metazoa</taxon>
        <taxon>Ecdysozoa</taxon>
        <taxon>Arthropoda</taxon>
        <taxon>Chelicerata</taxon>
        <taxon>Arachnida</taxon>
        <taxon>Araneae</taxon>
        <taxon>Araneomorphae</taxon>
        <taxon>Entelegynae</taxon>
        <taxon>Araneoidea</taxon>
        <taxon>Linyphiidae</taxon>
        <taxon>Erigoninae</taxon>
        <taxon>Oedothorax</taxon>
    </lineage>
</organism>
<gene>
    <name evidence="3" type="ORF">JTE90_016140</name>
</gene>
<evidence type="ECO:0000313" key="4">
    <source>
        <dbReference type="Proteomes" id="UP000827092"/>
    </source>
</evidence>
<name>A0AAV6U6W7_9ARAC</name>
<dbReference type="PROSITE" id="PS50011">
    <property type="entry name" value="PROTEIN_KINASE_DOM"/>
    <property type="match status" value="1"/>
</dbReference>
<dbReference type="GO" id="GO:0004672">
    <property type="term" value="F:protein kinase activity"/>
    <property type="evidence" value="ECO:0007669"/>
    <property type="project" value="InterPro"/>
</dbReference>
<feature type="region of interest" description="Disordered" evidence="1">
    <location>
        <begin position="301"/>
        <end position="357"/>
    </location>
</feature>
<evidence type="ECO:0000256" key="1">
    <source>
        <dbReference type="SAM" id="MobiDB-lite"/>
    </source>
</evidence>
<dbReference type="InterPro" id="IPR000719">
    <property type="entry name" value="Prot_kinase_dom"/>
</dbReference>
<keyword evidence="4" id="KW-1185">Reference proteome</keyword>
<dbReference type="Pfam" id="PF00069">
    <property type="entry name" value="Pkinase"/>
    <property type="match status" value="1"/>
</dbReference>
<accession>A0AAV6U6W7</accession>